<dbReference type="InParanoid" id="I1CHF3"/>
<dbReference type="OMA" id="DNMDIEY"/>
<reference evidence="1 2" key="1">
    <citation type="journal article" date="2009" name="PLoS Genet.">
        <title>Genomic analysis of the basal lineage fungus Rhizopus oryzae reveals a whole-genome duplication.</title>
        <authorList>
            <person name="Ma L.-J."/>
            <person name="Ibrahim A.S."/>
            <person name="Skory C."/>
            <person name="Grabherr M.G."/>
            <person name="Burger G."/>
            <person name="Butler M."/>
            <person name="Elias M."/>
            <person name="Idnurm A."/>
            <person name="Lang B.F."/>
            <person name="Sone T."/>
            <person name="Abe A."/>
            <person name="Calvo S.E."/>
            <person name="Corrochano L.M."/>
            <person name="Engels R."/>
            <person name="Fu J."/>
            <person name="Hansberg W."/>
            <person name="Kim J.-M."/>
            <person name="Kodira C.D."/>
            <person name="Koehrsen M.J."/>
            <person name="Liu B."/>
            <person name="Miranda-Saavedra D."/>
            <person name="O'Leary S."/>
            <person name="Ortiz-Castellanos L."/>
            <person name="Poulter R."/>
            <person name="Rodriguez-Romero J."/>
            <person name="Ruiz-Herrera J."/>
            <person name="Shen Y.-Q."/>
            <person name="Zeng Q."/>
            <person name="Galagan J."/>
            <person name="Birren B.W."/>
            <person name="Cuomo C.A."/>
            <person name="Wickes B.L."/>
        </authorList>
    </citation>
    <scope>NUCLEOTIDE SEQUENCE [LARGE SCALE GENOMIC DNA]</scope>
    <source>
        <strain evidence="2">RA 99-880 / ATCC MYA-4621 / FGSC 9543 / NRRL 43880</strain>
    </source>
</reference>
<dbReference type="OrthoDB" id="2223156at2759"/>
<sequence>MADNMGFEYLFLSEQDYAEEVTEEITTSLVSMMRIEAFSNAHASKVGLKKKNNTNSSYNANHIGRFLLLVTEKFSIKTAVVDAIINLSSAYQFKNQWEEEGTLLQVAWICLSQN</sequence>
<evidence type="ECO:0000313" key="1">
    <source>
        <dbReference type="EMBL" id="EIE87883.1"/>
    </source>
</evidence>
<accession>I1CHF3</accession>
<proteinExistence type="predicted"/>
<protein>
    <submittedName>
        <fullName evidence="1">Uncharacterized protein</fullName>
    </submittedName>
</protein>
<dbReference type="EMBL" id="CH476741">
    <property type="protein sequence ID" value="EIE87883.1"/>
    <property type="molecule type" value="Genomic_DNA"/>
</dbReference>
<name>I1CHF3_RHIO9</name>
<dbReference type="GeneID" id="93619559"/>
<dbReference type="Proteomes" id="UP000009138">
    <property type="component" value="Unassembled WGS sequence"/>
</dbReference>
<dbReference type="RefSeq" id="XP_067523279.1">
    <property type="nucleotide sequence ID" value="XM_067667178.1"/>
</dbReference>
<dbReference type="VEuPathDB" id="FungiDB:RO3G_12594"/>
<keyword evidence="2" id="KW-1185">Reference proteome</keyword>
<evidence type="ECO:0000313" key="2">
    <source>
        <dbReference type="Proteomes" id="UP000009138"/>
    </source>
</evidence>
<dbReference type="AlphaFoldDB" id="I1CHF3"/>
<organism evidence="1 2">
    <name type="scientific">Rhizopus delemar (strain RA 99-880 / ATCC MYA-4621 / FGSC 9543 / NRRL 43880)</name>
    <name type="common">Mucormycosis agent</name>
    <name type="synonym">Rhizopus arrhizus var. delemar</name>
    <dbReference type="NCBI Taxonomy" id="246409"/>
    <lineage>
        <taxon>Eukaryota</taxon>
        <taxon>Fungi</taxon>
        <taxon>Fungi incertae sedis</taxon>
        <taxon>Mucoromycota</taxon>
        <taxon>Mucoromycotina</taxon>
        <taxon>Mucoromycetes</taxon>
        <taxon>Mucorales</taxon>
        <taxon>Mucorineae</taxon>
        <taxon>Rhizopodaceae</taxon>
        <taxon>Rhizopus</taxon>
    </lineage>
</organism>
<gene>
    <name evidence="1" type="ORF">RO3G_12594</name>
</gene>